<name>A0A6A4JSI6_APOLU</name>
<proteinExistence type="predicted"/>
<protein>
    <submittedName>
        <fullName evidence="1">Uncharacterized protein</fullName>
    </submittedName>
</protein>
<keyword evidence="2" id="KW-1185">Reference proteome</keyword>
<dbReference type="Proteomes" id="UP000466442">
    <property type="component" value="Linkage Group LG9"/>
</dbReference>
<dbReference type="AlphaFoldDB" id="A0A6A4JSI6"/>
<organism evidence="1 2">
    <name type="scientific">Apolygus lucorum</name>
    <name type="common">Small green plant bug</name>
    <name type="synonym">Lygocoris lucorum</name>
    <dbReference type="NCBI Taxonomy" id="248454"/>
    <lineage>
        <taxon>Eukaryota</taxon>
        <taxon>Metazoa</taxon>
        <taxon>Ecdysozoa</taxon>
        <taxon>Arthropoda</taxon>
        <taxon>Hexapoda</taxon>
        <taxon>Insecta</taxon>
        <taxon>Pterygota</taxon>
        <taxon>Neoptera</taxon>
        <taxon>Paraneoptera</taxon>
        <taxon>Hemiptera</taxon>
        <taxon>Heteroptera</taxon>
        <taxon>Panheteroptera</taxon>
        <taxon>Cimicomorpha</taxon>
        <taxon>Miridae</taxon>
        <taxon>Mirini</taxon>
        <taxon>Apolygus</taxon>
    </lineage>
</organism>
<evidence type="ECO:0000313" key="1">
    <source>
        <dbReference type="EMBL" id="KAF6205356.1"/>
    </source>
</evidence>
<accession>A0A6A4JSI6</accession>
<reference evidence="1" key="1">
    <citation type="journal article" date="2021" name="Mol. Ecol. Resour.">
        <title>Apolygus lucorum genome provides insights into omnivorousness and mesophyll feeding.</title>
        <authorList>
            <person name="Liu Y."/>
            <person name="Liu H."/>
            <person name="Wang H."/>
            <person name="Huang T."/>
            <person name="Liu B."/>
            <person name="Yang B."/>
            <person name="Yin L."/>
            <person name="Li B."/>
            <person name="Zhang Y."/>
            <person name="Zhang S."/>
            <person name="Jiang F."/>
            <person name="Zhang X."/>
            <person name="Ren Y."/>
            <person name="Wang B."/>
            <person name="Wang S."/>
            <person name="Lu Y."/>
            <person name="Wu K."/>
            <person name="Fan W."/>
            <person name="Wang G."/>
        </authorList>
    </citation>
    <scope>NUCLEOTIDE SEQUENCE</scope>
    <source>
        <strain evidence="1">12Hb</strain>
    </source>
</reference>
<gene>
    <name evidence="1" type="ORF">GE061_019527</name>
</gene>
<sequence>MQVVFTRLRRETGVTLRRTIYLQKPQEEFDWEVTLPSSTGPKVFDLRVAFNYLNFRLRRWRDEIVKAMCSGKAAGTGSVIGRQEEMNLVEEIVVVGTGVR</sequence>
<dbReference type="EMBL" id="WIXP02000009">
    <property type="protein sequence ID" value="KAF6205356.1"/>
    <property type="molecule type" value="Genomic_DNA"/>
</dbReference>
<comment type="caution">
    <text evidence="1">The sequence shown here is derived from an EMBL/GenBank/DDBJ whole genome shotgun (WGS) entry which is preliminary data.</text>
</comment>
<evidence type="ECO:0000313" key="2">
    <source>
        <dbReference type="Proteomes" id="UP000466442"/>
    </source>
</evidence>